<protein>
    <submittedName>
        <fullName evidence="3">G2 M phase-specific E3 ubiquitin- ligase-like isoform X1</fullName>
    </submittedName>
</protein>
<dbReference type="PROSITE" id="PS50237">
    <property type="entry name" value="HECT"/>
    <property type="match status" value="1"/>
</dbReference>
<dbReference type="EMBL" id="CACRXK020007609">
    <property type="protein sequence ID" value="CAB4012714.1"/>
    <property type="molecule type" value="Genomic_DNA"/>
</dbReference>
<dbReference type="GO" id="GO:0004842">
    <property type="term" value="F:ubiquitin-protein transferase activity"/>
    <property type="evidence" value="ECO:0007669"/>
    <property type="project" value="InterPro"/>
</dbReference>
<keyword evidence="4" id="KW-1185">Reference proteome</keyword>
<gene>
    <name evidence="3" type="ORF">PACLA_8A056804</name>
</gene>
<evidence type="ECO:0000313" key="3">
    <source>
        <dbReference type="EMBL" id="CAB4012714.1"/>
    </source>
</evidence>
<comment type="caution">
    <text evidence="2">Lacks conserved residue(s) required for the propagation of feature annotation.</text>
</comment>
<evidence type="ECO:0000256" key="1">
    <source>
        <dbReference type="ARBA" id="ARBA00022786"/>
    </source>
</evidence>
<dbReference type="InterPro" id="IPR035983">
    <property type="entry name" value="Hect_E3_ubiquitin_ligase"/>
</dbReference>
<sequence>MTFVTAWKKPWFLPNGGFKIDFIGEEAIDGGRPRREFFTDILDEIELRLFINETDGCGKSPHENIIAVSNGHFRVAGELMAASIVQGGPAPDFMAPWVYDYISAGIKGVTVDQEKVLQEVNSDKALQDLLMEEDVLEQLGNIGYRGVPHRETLKNRSSLIRSLCIKSYLVPKIPMLDQLCEGLQTLGVLELARKNQTQMKPIFYSNWQQFNYK</sequence>
<dbReference type="GO" id="GO:0016874">
    <property type="term" value="F:ligase activity"/>
    <property type="evidence" value="ECO:0007669"/>
    <property type="project" value="UniProtKB-KW"/>
</dbReference>
<dbReference type="SUPFAM" id="SSF56204">
    <property type="entry name" value="Hect, E3 ligase catalytic domain"/>
    <property type="match status" value="1"/>
</dbReference>
<evidence type="ECO:0000256" key="2">
    <source>
        <dbReference type="PROSITE-ProRule" id="PRU00104"/>
    </source>
</evidence>
<dbReference type="Gene3D" id="3.90.1750.10">
    <property type="entry name" value="Hect, E3 ligase catalytic domains"/>
    <property type="match status" value="1"/>
</dbReference>
<dbReference type="AlphaFoldDB" id="A0A7D9INB2"/>
<dbReference type="InterPro" id="IPR000569">
    <property type="entry name" value="HECT_dom"/>
</dbReference>
<keyword evidence="3" id="KW-0436">Ligase</keyword>
<keyword evidence="1 2" id="KW-0833">Ubl conjugation pathway</keyword>
<dbReference type="Proteomes" id="UP001152795">
    <property type="component" value="Unassembled WGS sequence"/>
</dbReference>
<proteinExistence type="predicted"/>
<name>A0A7D9INB2_PARCT</name>
<accession>A0A7D9INB2</accession>
<evidence type="ECO:0000313" key="4">
    <source>
        <dbReference type="Proteomes" id="UP001152795"/>
    </source>
</evidence>
<dbReference type="OrthoDB" id="8957740at2759"/>
<reference evidence="3" key="1">
    <citation type="submission" date="2020-04" db="EMBL/GenBank/DDBJ databases">
        <authorList>
            <person name="Alioto T."/>
            <person name="Alioto T."/>
            <person name="Gomez Garrido J."/>
        </authorList>
    </citation>
    <scope>NUCLEOTIDE SEQUENCE</scope>
    <source>
        <strain evidence="3">A484AB</strain>
    </source>
</reference>
<organism evidence="3 4">
    <name type="scientific">Paramuricea clavata</name>
    <name type="common">Red gorgonian</name>
    <name type="synonym">Violescent sea-whip</name>
    <dbReference type="NCBI Taxonomy" id="317549"/>
    <lineage>
        <taxon>Eukaryota</taxon>
        <taxon>Metazoa</taxon>
        <taxon>Cnidaria</taxon>
        <taxon>Anthozoa</taxon>
        <taxon>Octocorallia</taxon>
        <taxon>Malacalcyonacea</taxon>
        <taxon>Plexauridae</taxon>
        <taxon>Paramuricea</taxon>
    </lineage>
</organism>
<comment type="caution">
    <text evidence="3">The sequence shown here is derived from an EMBL/GenBank/DDBJ whole genome shotgun (WGS) entry which is preliminary data.</text>
</comment>